<protein>
    <recommendedName>
        <fullName evidence="3">Lipoprotein</fullName>
    </recommendedName>
</protein>
<dbReference type="RefSeq" id="WP_308951855.1">
    <property type="nucleotide sequence ID" value="NZ_JARXHW010000050.1"/>
</dbReference>
<evidence type="ECO:0000313" key="1">
    <source>
        <dbReference type="EMBL" id="MDQ8209070.1"/>
    </source>
</evidence>
<proteinExistence type="predicted"/>
<dbReference type="PROSITE" id="PS51257">
    <property type="entry name" value="PROKAR_LIPOPROTEIN"/>
    <property type="match status" value="1"/>
</dbReference>
<reference evidence="1 2" key="1">
    <citation type="submission" date="2023-04" db="EMBL/GenBank/DDBJ databases">
        <title>A novel bacteria isolated from coastal sediment.</title>
        <authorList>
            <person name="Liu X.-J."/>
            <person name="Du Z.-J."/>
        </authorList>
    </citation>
    <scope>NUCLEOTIDE SEQUENCE [LARGE SCALE GENOMIC DNA]</scope>
    <source>
        <strain evidence="1 2">SDUM461003</strain>
    </source>
</reference>
<accession>A0ABU1AY32</accession>
<organism evidence="1 2">
    <name type="scientific">Thalassobacterium maritimum</name>
    <dbReference type="NCBI Taxonomy" id="3041265"/>
    <lineage>
        <taxon>Bacteria</taxon>
        <taxon>Pseudomonadati</taxon>
        <taxon>Verrucomicrobiota</taxon>
        <taxon>Opitutia</taxon>
        <taxon>Puniceicoccales</taxon>
        <taxon>Coraliomargaritaceae</taxon>
        <taxon>Thalassobacterium</taxon>
    </lineage>
</organism>
<evidence type="ECO:0008006" key="3">
    <source>
        <dbReference type="Google" id="ProtNLM"/>
    </source>
</evidence>
<gene>
    <name evidence="1" type="ORF">QEH52_16210</name>
</gene>
<keyword evidence="2" id="KW-1185">Reference proteome</keyword>
<dbReference type="Proteomes" id="UP001225316">
    <property type="component" value="Unassembled WGS sequence"/>
</dbReference>
<name>A0ABU1AY32_9BACT</name>
<evidence type="ECO:0000313" key="2">
    <source>
        <dbReference type="Proteomes" id="UP001225316"/>
    </source>
</evidence>
<dbReference type="EMBL" id="JARXHW010000050">
    <property type="protein sequence ID" value="MDQ8209070.1"/>
    <property type="molecule type" value="Genomic_DNA"/>
</dbReference>
<sequence>MNKFLTLTTTALCSLWLLGCNETKDASSSHEATVNAGRQLVMDSIHAHGGTERWYHNGLLQFRWTYHISDKGPQAIVDTVQTVDPTNMNVMHEVPGQDMRFGMYQGEYWIAPEGSQFTPPVQFWSLTPFYFIGIPFVFNDENAIFEQLPEKMAFEGKAYIQVKITYTQEAGDSPDDYYVLLIDPETKLTRGGYYIVTNPLVAPNGPGPEKFLSLDNLVDVDGVLLASGHRTFAMEDGQIGEQMRFTEVSGVKFLPRDSVDLKVPSPELIIE</sequence>
<comment type="caution">
    <text evidence="1">The sequence shown here is derived from an EMBL/GenBank/DDBJ whole genome shotgun (WGS) entry which is preliminary data.</text>
</comment>